<dbReference type="CDD" id="cd00688">
    <property type="entry name" value="ISOPREN_C2_like"/>
    <property type="match status" value="1"/>
</dbReference>
<dbReference type="Proteomes" id="UP000037175">
    <property type="component" value="Unassembled WGS sequence"/>
</dbReference>
<keyword evidence="1" id="KW-0732">Signal</keyword>
<reference evidence="5" key="1">
    <citation type="submission" date="2015-07" db="EMBL/GenBank/DDBJ databases">
        <title>Complete Genome of Thermincola ferriacetica strain Z-0001T.</title>
        <authorList>
            <person name="Lusk B."/>
            <person name="Badalamenti J.P."/>
            <person name="Parameswaran P."/>
            <person name="Bond D.R."/>
            <person name="Torres C.I."/>
        </authorList>
    </citation>
    <scope>NUCLEOTIDE SEQUENCE [LARGE SCALE GENOMIC DNA]</scope>
    <source>
        <strain evidence="5">Z-0001</strain>
    </source>
</reference>
<feature type="signal peptide" evidence="1">
    <location>
        <begin position="1"/>
        <end position="26"/>
    </location>
</feature>
<protein>
    <submittedName>
        <fullName evidence="4">Copper amine oxidase domain-containing protein</fullName>
    </submittedName>
</protein>
<dbReference type="Gene3D" id="1.50.10.20">
    <property type="match status" value="2"/>
</dbReference>
<name>A0A0L6W6P6_9FIRM</name>
<feature type="domain" description="Copper amine oxidase-like N-terminal" evidence="2">
    <location>
        <begin position="347"/>
        <end position="452"/>
    </location>
</feature>
<evidence type="ECO:0000259" key="2">
    <source>
        <dbReference type="Pfam" id="PF07833"/>
    </source>
</evidence>
<dbReference type="InterPro" id="IPR051588">
    <property type="entry name" value="Cobalamin_Transport"/>
</dbReference>
<dbReference type="PANTHER" id="PTHR10559:SF18">
    <property type="entry name" value="TRANSCOBALAMIN II"/>
    <property type="match status" value="1"/>
</dbReference>
<gene>
    <name evidence="4" type="ORF">Tfer_0213</name>
</gene>
<dbReference type="Pfam" id="PF13243">
    <property type="entry name" value="SQHop_cyclase_C"/>
    <property type="match status" value="1"/>
</dbReference>
<dbReference type="Gene3D" id="3.30.457.10">
    <property type="entry name" value="Copper amine oxidase-like, N-terminal domain"/>
    <property type="match status" value="1"/>
</dbReference>
<feature type="domain" description="Squalene cyclase C-terminal" evidence="3">
    <location>
        <begin position="188"/>
        <end position="281"/>
    </location>
</feature>
<dbReference type="PATRIC" id="fig|281456.6.peg.224"/>
<dbReference type="InterPro" id="IPR012854">
    <property type="entry name" value="Cu_amine_oxidase-like_N"/>
</dbReference>
<dbReference type="PANTHER" id="PTHR10559">
    <property type="entry name" value="TRANSCOBALAMIN-1/GASTRIC INTRINSIC FACTOR"/>
    <property type="match status" value="1"/>
</dbReference>
<dbReference type="InterPro" id="IPR008930">
    <property type="entry name" value="Terpenoid_cyclase/PrenylTrfase"/>
</dbReference>
<evidence type="ECO:0000256" key="1">
    <source>
        <dbReference type="SAM" id="SignalP"/>
    </source>
</evidence>
<dbReference type="InterPro" id="IPR032696">
    <property type="entry name" value="SQ_cyclase_C"/>
</dbReference>
<dbReference type="SUPFAM" id="SSF55383">
    <property type="entry name" value="Copper amine oxidase, domain N"/>
    <property type="match status" value="2"/>
</dbReference>
<comment type="caution">
    <text evidence="4">The sequence shown here is derived from an EMBL/GenBank/DDBJ whole genome shotgun (WGS) entry which is preliminary data.</text>
</comment>
<feature type="chain" id="PRO_5005568645" evidence="1">
    <location>
        <begin position="27"/>
        <end position="454"/>
    </location>
</feature>
<evidence type="ECO:0000313" key="5">
    <source>
        <dbReference type="Proteomes" id="UP000037175"/>
    </source>
</evidence>
<evidence type="ECO:0000313" key="4">
    <source>
        <dbReference type="EMBL" id="KNZ71136.1"/>
    </source>
</evidence>
<dbReference type="Pfam" id="PF07833">
    <property type="entry name" value="Cu_amine_oxidN1"/>
    <property type="match status" value="1"/>
</dbReference>
<dbReference type="EMBL" id="LGTE01000001">
    <property type="protein sequence ID" value="KNZ71136.1"/>
    <property type="molecule type" value="Genomic_DNA"/>
</dbReference>
<organism evidence="4 5">
    <name type="scientific">Thermincola ferriacetica</name>
    <dbReference type="NCBI Taxonomy" id="281456"/>
    <lineage>
        <taxon>Bacteria</taxon>
        <taxon>Bacillati</taxon>
        <taxon>Bacillota</taxon>
        <taxon>Clostridia</taxon>
        <taxon>Eubacteriales</taxon>
        <taxon>Thermincolaceae</taxon>
        <taxon>Thermincola</taxon>
    </lineage>
</organism>
<sequence length="454" mass="49027" precursor="true">MKKKWFCMALVLILLAGILSPMAAYAEPAADKGPIKTAMDKAADWLWQKEKKEGGLLPWSYIALAAAGRDLGNTSVGLACEKLFANLKAGETNDYSTLVLTLFAAGQDPYNYKGQNLVQKLRDARLPSGKYADNVINGGEDLVNAHIWAVLALHTAGASSKEQAKALQWLVNQQHADGSFYWDAADRDTADVDSTGMALMALGALGEKKDSPVMQKAVAYLRSAQKDSGGFNSWGTENPESCSVVIQGLTAVGVDPTGQEWLKSGGNPVTALLSFQLPDGSFSHLKGGVASEMATQQALMALADVYYGDTLFNRLRSQPSAALPERTVRFEAGKKQYVVTIGGQPQKHETDAAPFTQNGRIYVPVRYLAYALGIPESGVNWDSKSRTITLSLNGACVRLAVGSLLIYTNNAPRQMDVAPVLRHGRTYLPARYVAESFGFRVDWDQAAQAVIITK</sequence>
<keyword evidence="5" id="KW-1185">Reference proteome</keyword>
<dbReference type="AlphaFoldDB" id="A0A0L6W6P6"/>
<dbReference type="RefSeq" id="WP_052216497.1">
    <property type="nucleotide sequence ID" value="NZ_LGTE01000001.1"/>
</dbReference>
<dbReference type="SUPFAM" id="SSF48239">
    <property type="entry name" value="Terpenoid cyclases/Protein prenyltransferases"/>
    <property type="match status" value="1"/>
</dbReference>
<proteinExistence type="predicted"/>
<dbReference type="InterPro" id="IPR036582">
    <property type="entry name" value="Mao_N_sf"/>
</dbReference>
<evidence type="ECO:0000259" key="3">
    <source>
        <dbReference type="Pfam" id="PF13243"/>
    </source>
</evidence>
<accession>A0A0L6W6P6</accession>